<accession>A0AB38DVS3</accession>
<gene>
    <name evidence="1" type="ORF">XAP6984_1280014</name>
    <name evidence="2" type="ORF">XAP7430_1260015</name>
</gene>
<proteinExistence type="predicted"/>
<evidence type="ECO:0000313" key="4">
    <source>
        <dbReference type="Proteomes" id="UP000234181"/>
    </source>
</evidence>
<dbReference type="EMBL" id="OCYT01000033">
    <property type="protein sequence ID" value="SON77067.1"/>
    <property type="molecule type" value="Genomic_DNA"/>
</dbReference>
<dbReference type="AlphaFoldDB" id="A0AB38DVS3"/>
<name>A0AB38DVS3_XANCH</name>
<evidence type="ECO:0000313" key="2">
    <source>
        <dbReference type="EMBL" id="SON82211.1"/>
    </source>
</evidence>
<keyword evidence="4" id="KW-1185">Reference proteome</keyword>
<sequence length="104" mass="11295">MDSPGRYKPLNARRKCQPPLRAVGDDVTACLPGTAWSALMPSTLPLRRGRNAPCQRVNALAKADHSHVDIATGRASAVSCQLNIFAVRSLFDLHRSHSFAGYLP</sequence>
<evidence type="ECO:0000313" key="1">
    <source>
        <dbReference type="EMBL" id="SON77067.1"/>
    </source>
</evidence>
<comment type="caution">
    <text evidence="2">The sequence shown here is derived from an EMBL/GenBank/DDBJ whole genome shotgun (WGS) entry which is preliminary data.</text>
</comment>
<organism evidence="2 3">
    <name type="scientific">Xanthomonas campestris pv. phaseoli</name>
    <dbReference type="NCBI Taxonomy" id="317013"/>
    <lineage>
        <taxon>Bacteria</taxon>
        <taxon>Pseudomonadati</taxon>
        <taxon>Pseudomonadota</taxon>
        <taxon>Gammaproteobacteria</taxon>
        <taxon>Lysobacterales</taxon>
        <taxon>Lysobacteraceae</taxon>
        <taxon>Xanthomonas</taxon>
    </lineage>
</organism>
<protein>
    <submittedName>
        <fullName evidence="2">Uncharacterized protein</fullName>
    </submittedName>
</protein>
<reference evidence="3 4" key="1">
    <citation type="submission" date="2017-10" db="EMBL/GenBank/DDBJ databases">
        <authorList>
            <person name="Regsiter A."/>
            <person name="William W."/>
        </authorList>
    </citation>
    <scope>NUCLEOTIDE SEQUENCE [LARGE SCALE GENOMIC DNA]</scope>
    <source>
        <strain evidence="1 4">CFBP6984</strain>
        <strain evidence="2 3">CFBP7430</strain>
    </source>
</reference>
<dbReference type="Proteomes" id="UP000234166">
    <property type="component" value="Unassembled WGS sequence"/>
</dbReference>
<evidence type="ECO:0000313" key="3">
    <source>
        <dbReference type="Proteomes" id="UP000234166"/>
    </source>
</evidence>
<dbReference type="Proteomes" id="UP000234181">
    <property type="component" value="Unassembled WGS sequence"/>
</dbReference>
<dbReference type="EMBL" id="OCYS01000031">
    <property type="protein sequence ID" value="SON82211.1"/>
    <property type="molecule type" value="Genomic_DNA"/>
</dbReference>